<dbReference type="PANTHER" id="PTHR28208:SF3">
    <property type="entry name" value="PHOSPHATIDATE PHOSPHATASE APP1"/>
    <property type="match status" value="1"/>
</dbReference>
<evidence type="ECO:0000313" key="3">
    <source>
        <dbReference type="Proteomes" id="UP000006054"/>
    </source>
</evidence>
<keyword evidence="3" id="KW-1185">Reference proteome</keyword>
<dbReference type="InterPro" id="IPR019236">
    <property type="entry name" value="APP1_cat"/>
</dbReference>
<dbReference type="RefSeq" id="WP_014797300.1">
    <property type="nucleotide sequence ID" value="NC_018018.1"/>
</dbReference>
<gene>
    <name evidence="2" type="ordered locus">Fleli_1415</name>
</gene>
<dbReference type="EMBL" id="CP003345">
    <property type="protein sequence ID" value="AFM03843.1"/>
    <property type="molecule type" value="Genomic_DNA"/>
</dbReference>
<proteinExistence type="predicted"/>
<accession>I4AIQ8</accession>
<dbReference type="AlphaFoldDB" id="I4AIQ8"/>
<dbReference type="InterPro" id="IPR052935">
    <property type="entry name" value="Mg2+_PAP"/>
</dbReference>
<dbReference type="KEGG" id="fli:Fleli_1415"/>
<reference evidence="3" key="1">
    <citation type="submission" date="2012-06" db="EMBL/GenBank/DDBJ databases">
        <title>The complete genome of Flexibacter litoralis DSM 6794.</title>
        <authorList>
            <person name="Lucas S."/>
            <person name="Copeland A."/>
            <person name="Lapidus A."/>
            <person name="Glavina del Rio T."/>
            <person name="Dalin E."/>
            <person name="Tice H."/>
            <person name="Bruce D."/>
            <person name="Goodwin L."/>
            <person name="Pitluck S."/>
            <person name="Peters L."/>
            <person name="Ovchinnikova G."/>
            <person name="Lu M."/>
            <person name="Kyrpides N."/>
            <person name="Mavromatis K."/>
            <person name="Ivanova N."/>
            <person name="Brettin T."/>
            <person name="Detter J.C."/>
            <person name="Han C."/>
            <person name="Larimer F."/>
            <person name="Land M."/>
            <person name="Hauser L."/>
            <person name="Markowitz V."/>
            <person name="Cheng J.-F."/>
            <person name="Hugenholtz P."/>
            <person name="Woyke T."/>
            <person name="Wu D."/>
            <person name="Spring S."/>
            <person name="Lang E."/>
            <person name="Kopitz M."/>
            <person name="Brambilla E."/>
            <person name="Klenk H.-P."/>
            <person name="Eisen J.A."/>
        </authorList>
    </citation>
    <scope>NUCLEOTIDE SEQUENCE [LARGE SCALE GENOMIC DNA]</scope>
    <source>
        <strain evidence="3">ATCC 23117 / DSM 6794 / NBRC 15988 / NCIMB 1366 / Sio-4</strain>
    </source>
</reference>
<evidence type="ECO:0000313" key="2">
    <source>
        <dbReference type="EMBL" id="AFM03843.1"/>
    </source>
</evidence>
<dbReference type="eggNOG" id="COG4850">
    <property type="taxonomic scope" value="Bacteria"/>
</dbReference>
<name>I4AIQ8_BERLS</name>
<dbReference type="STRING" id="880071.Fleli_1415"/>
<organism evidence="2 3">
    <name type="scientific">Bernardetia litoralis (strain ATCC 23117 / DSM 6794 / NBRC 15988 / NCIMB 1366 / Fx l1 / Sio-4)</name>
    <name type="common">Flexibacter litoralis</name>
    <dbReference type="NCBI Taxonomy" id="880071"/>
    <lineage>
        <taxon>Bacteria</taxon>
        <taxon>Pseudomonadati</taxon>
        <taxon>Bacteroidota</taxon>
        <taxon>Cytophagia</taxon>
        <taxon>Cytophagales</taxon>
        <taxon>Bernardetiaceae</taxon>
        <taxon>Bernardetia</taxon>
    </lineage>
</organism>
<protein>
    <recommendedName>
        <fullName evidence="1">Phosphatidate phosphatase APP1 catalytic domain-containing protein</fullName>
    </recommendedName>
</protein>
<evidence type="ECO:0000259" key="1">
    <source>
        <dbReference type="Pfam" id="PF09949"/>
    </source>
</evidence>
<feature type="domain" description="Phosphatidate phosphatase APP1 catalytic" evidence="1">
    <location>
        <begin position="131"/>
        <end position="288"/>
    </location>
</feature>
<dbReference type="HOGENOM" id="CLU_038931_1_0_10"/>
<sequence>MKSELNRNLQADLKVYRGYASDKLLVVFGHVFKKTATTLSEKTKFKHAYSVLRTFRRKTISNADVYLYFNDKKTHTKTLKDGYFRFSIPLQTSFQDDSESGWNKVEVELNHEGKSVKRTTEVFHPYDGKLAFISDIDDTFLISHTNNLFKKLYVLLWRNVNNRQLFEDVTAHYQLLSKAGQESGETNAFFYVSSSEWNLYNFIEQFTKIHNLPKAVIKLKSIKTSLSDFLFTGRGSHNHKFQKIKEIIEFYPHLKFVLMGDDSQADPLIYEQICKTFPQNIKAVYIRQTEKSKKNTTQKILQNLESLEVKTCYFLRSEKAILHSREIGIV</sequence>
<dbReference type="Pfam" id="PF09949">
    <property type="entry name" value="APP1_cat"/>
    <property type="match status" value="1"/>
</dbReference>
<dbReference type="Proteomes" id="UP000006054">
    <property type="component" value="Chromosome"/>
</dbReference>
<dbReference type="PANTHER" id="PTHR28208">
    <property type="entry name" value="PHOSPHATIDATE PHOSPHATASE APP1"/>
    <property type="match status" value="1"/>
</dbReference>
<dbReference type="GO" id="GO:0008195">
    <property type="term" value="F:phosphatidate phosphatase activity"/>
    <property type="evidence" value="ECO:0007669"/>
    <property type="project" value="InterPro"/>
</dbReference>
<dbReference type="OrthoDB" id="9789875at2"/>